<proteinExistence type="predicted"/>
<evidence type="ECO:0000313" key="4">
    <source>
        <dbReference type="Proteomes" id="UP000827892"/>
    </source>
</evidence>
<evidence type="ECO:0000313" key="3">
    <source>
        <dbReference type="EMBL" id="ULT87528.1"/>
    </source>
</evidence>
<dbReference type="FunFam" id="3.40.33.10:FF:000013">
    <property type="entry name" value="SCP-Like extracellular protein"/>
    <property type="match status" value="1"/>
</dbReference>
<dbReference type="InterPro" id="IPR014044">
    <property type="entry name" value="CAP_dom"/>
</dbReference>
<keyword evidence="1" id="KW-0732">Signal</keyword>
<dbReference type="PANTHER" id="PTHR10334">
    <property type="entry name" value="CYSTEINE-RICH SECRETORY PROTEIN-RELATED"/>
    <property type="match status" value="1"/>
</dbReference>
<dbReference type="SMART" id="SM00198">
    <property type="entry name" value="SCP"/>
    <property type="match status" value="1"/>
</dbReference>
<name>A0AAE9CYD8_CAEBR</name>
<evidence type="ECO:0000259" key="2">
    <source>
        <dbReference type="SMART" id="SM00198"/>
    </source>
</evidence>
<dbReference type="AlphaFoldDB" id="A0AAE9CYD8"/>
<dbReference type="Gene3D" id="3.40.33.10">
    <property type="entry name" value="CAP"/>
    <property type="match status" value="1"/>
</dbReference>
<evidence type="ECO:0000256" key="1">
    <source>
        <dbReference type="SAM" id="SignalP"/>
    </source>
</evidence>
<feature type="chain" id="PRO_5042293500" description="SCP domain-containing protein" evidence="1">
    <location>
        <begin position="17"/>
        <end position="212"/>
    </location>
</feature>
<dbReference type="InterPro" id="IPR001283">
    <property type="entry name" value="CRISP-related"/>
</dbReference>
<feature type="signal peptide" evidence="1">
    <location>
        <begin position="1"/>
        <end position="16"/>
    </location>
</feature>
<organism evidence="3 4">
    <name type="scientific">Caenorhabditis briggsae</name>
    <dbReference type="NCBI Taxonomy" id="6238"/>
    <lineage>
        <taxon>Eukaryota</taxon>
        <taxon>Metazoa</taxon>
        <taxon>Ecdysozoa</taxon>
        <taxon>Nematoda</taxon>
        <taxon>Chromadorea</taxon>
        <taxon>Rhabditida</taxon>
        <taxon>Rhabditina</taxon>
        <taxon>Rhabditomorpha</taxon>
        <taxon>Rhabditoidea</taxon>
        <taxon>Rhabditidae</taxon>
        <taxon>Peloderinae</taxon>
        <taxon>Caenorhabditis</taxon>
    </lineage>
</organism>
<reference evidence="3 4" key="1">
    <citation type="submission" date="2022-02" db="EMBL/GenBank/DDBJ databases">
        <title>Chromosome-level reference genomes for two strains of Caenorhabditis briggsae: an improved platform for comparative genomics.</title>
        <authorList>
            <person name="Stevens L."/>
            <person name="Andersen E.C."/>
        </authorList>
    </citation>
    <scope>NUCLEOTIDE SEQUENCE [LARGE SCALE GENOMIC DNA]</scope>
    <source>
        <strain evidence="3">QX1410_ONT</strain>
        <tissue evidence="3">Whole-organism</tissue>
    </source>
</reference>
<protein>
    <recommendedName>
        <fullName evidence="2">SCP domain-containing protein</fullName>
    </recommendedName>
</protein>
<dbReference type="Proteomes" id="UP000827892">
    <property type="component" value="Chromosome V"/>
</dbReference>
<dbReference type="CDD" id="cd05380">
    <property type="entry name" value="CAP_euk"/>
    <property type="match status" value="1"/>
</dbReference>
<accession>A0AAE9CYD8</accession>
<dbReference type="SUPFAM" id="SSF55797">
    <property type="entry name" value="PR-1-like"/>
    <property type="match status" value="1"/>
</dbReference>
<feature type="domain" description="SCP" evidence="2">
    <location>
        <begin position="21"/>
        <end position="180"/>
    </location>
</feature>
<dbReference type="InterPro" id="IPR035940">
    <property type="entry name" value="CAP_sf"/>
</dbReference>
<sequence length="212" mass="23423">MKTIFLSLALIGCCAAYTLFPPFREVLEVHNSLRSSIAKGTYVAKGTKLPPGANILKMKWDQNLEDDAVRYVNTCPKNVSNADGVGENLYSIMVDESLNTIAAIDDAVNATKAWVATFQEKGWNSNILDKATFSTGTAQAIQMTWAKTGSMGCGYQWCERGQWKKGWSRFVMICKYNVRYVWNEEIYKQGATCSACPPPTKCEEVSGLCVGV</sequence>
<gene>
    <name evidence="3" type="ORF">L3Y34_006990</name>
</gene>
<dbReference type="EMBL" id="CP090895">
    <property type="protein sequence ID" value="ULT87528.1"/>
    <property type="molecule type" value="Genomic_DNA"/>
</dbReference>
<dbReference type="Pfam" id="PF00188">
    <property type="entry name" value="CAP"/>
    <property type="match status" value="1"/>
</dbReference>